<dbReference type="GO" id="GO:0004803">
    <property type="term" value="F:transposase activity"/>
    <property type="evidence" value="ECO:0007669"/>
    <property type="project" value="InterPro"/>
</dbReference>
<dbReference type="RefSeq" id="WP_117317197.1">
    <property type="nucleotide sequence ID" value="NZ_CP031769.1"/>
</dbReference>
<gene>
    <name evidence="3" type="ORF">D0Y50_12150</name>
</gene>
<dbReference type="GO" id="GO:0015074">
    <property type="term" value="P:DNA integration"/>
    <property type="evidence" value="ECO:0007669"/>
    <property type="project" value="InterPro"/>
</dbReference>
<dbReference type="InterPro" id="IPR002514">
    <property type="entry name" value="Transposase_8"/>
</dbReference>
<dbReference type="PANTHER" id="PTHR46889:SF4">
    <property type="entry name" value="TRANSPOSASE INSO FOR INSERTION SEQUENCE ELEMENT IS911B-RELATED"/>
    <property type="match status" value="1"/>
</dbReference>
<dbReference type="Gene3D" id="1.10.10.60">
    <property type="entry name" value="Homeodomain-like"/>
    <property type="match status" value="1"/>
</dbReference>
<evidence type="ECO:0000313" key="4">
    <source>
        <dbReference type="Proteomes" id="UP000262073"/>
    </source>
</evidence>
<dbReference type="Gene3D" id="3.30.420.10">
    <property type="entry name" value="Ribonuclease H-like superfamily/Ribonuclease H"/>
    <property type="match status" value="1"/>
</dbReference>
<organism evidence="3 4">
    <name type="scientific">Salinimonas sediminis</name>
    <dbReference type="NCBI Taxonomy" id="2303538"/>
    <lineage>
        <taxon>Bacteria</taxon>
        <taxon>Pseudomonadati</taxon>
        <taxon>Pseudomonadota</taxon>
        <taxon>Gammaproteobacteria</taxon>
        <taxon>Alteromonadales</taxon>
        <taxon>Alteromonadaceae</taxon>
        <taxon>Alteromonas/Salinimonas group</taxon>
        <taxon>Salinimonas</taxon>
    </lineage>
</organism>
<dbReference type="EMBL" id="CP031769">
    <property type="protein sequence ID" value="AXR07035.1"/>
    <property type="molecule type" value="Genomic_DNA"/>
</dbReference>
<proteinExistence type="inferred from homology"/>
<comment type="similarity">
    <text evidence="1">Belongs to the transposase 8 family.</text>
</comment>
<dbReference type="Pfam" id="PF13276">
    <property type="entry name" value="HTH_21"/>
    <property type="match status" value="1"/>
</dbReference>
<dbReference type="InterPro" id="IPR009057">
    <property type="entry name" value="Homeodomain-like_sf"/>
</dbReference>
<accession>A0A346NNC8</accession>
<dbReference type="SUPFAM" id="SSF46689">
    <property type="entry name" value="Homeodomain-like"/>
    <property type="match status" value="1"/>
</dbReference>
<reference evidence="3 4" key="1">
    <citation type="submission" date="2018-08" db="EMBL/GenBank/DDBJ databases">
        <title>Salinimonas sediminis sp. nov., a piezophilic bacterium isolated from a deep-sea sediment sample from the New Britain Trench.</title>
        <authorList>
            <person name="Cao J."/>
        </authorList>
    </citation>
    <scope>NUCLEOTIDE SEQUENCE [LARGE SCALE GENOMIC DNA]</scope>
    <source>
        <strain evidence="3 4">N102</strain>
    </source>
</reference>
<protein>
    <submittedName>
        <fullName evidence="3">IS3 family transposase</fullName>
    </submittedName>
</protein>
<dbReference type="Pfam" id="PF00665">
    <property type="entry name" value="rve"/>
    <property type="match status" value="1"/>
</dbReference>
<evidence type="ECO:0000259" key="2">
    <source>
        <dbReference type="PROSITE" id="PS50994"/>
    </source>
</evidence>
<dbReference type="InterPro" id="IPR012337">
    <property type="entry name" value="RNaseH-like_sf"/>
</dbReference>
<dbReference type="KEGG" id="salm:D0Y50_12150"/>
<evidence type="ECO:0000313" key="3">
    <source>
        <dbReference type="EMBL" id="AXR07035.1"/>
    </source>
</evidence>
<dbReference type="PANTHER" id="PTHR46889">
    <property type="entry name" value="TRANSPOSASE INSF FOR INSERTION SEQUENCE IS3B-RELATED"/>
    <property type="match status" value="1"/>
</dbReference>
<dbReference type="InterPro" id="IPR050900">
    <property type="entry name" value="Transposase_IS3/IS150/IS904"/>
</dbReference>
<dbReference type="InterPro" id="IPR048020">
    <property type="entry name" value="Transpos_IS3"/>
</dbReference>
<dbReference type="GO" id="GO:0003677">
    <property type="term" value="F:DNA binding"/>
    <property type="evidence" value="ECO:0007669"/>
    <property type="project" value="InterPro"/>
</dbReference>
<dbReference type="InterPro" id="IPR036397">
    <property type="entry name" value="RNaseH_sf"/>
</dbReference>
<dbReference type="Pfam" id="PF01527">
    <property type="entry name" value="HTH_Tnp_1"/>
    <property type="match status" value="1"/>
</dbReference>
<dbReference type="InterPro" id="IPR001584">
    <property type="entry name" value="Integrase_cat-core"/>
</dbReference>
<dbReference type="PROSITE" id="PS50994">
    <property type="entry name" value="INTEGRASE"/>
    <property type="match status" value="1"/>
</dbReference>
<evidence type="ECO:0000256" key="1">
    <source>
        <dbReference type="ARBA" id="ARBA00009964"/>
    </source>
</evidence>
<dbReference type="Proteomes" id="UP000262073">
    <property type="component" value="Chromosome"/>
</dbReference>
<dbReference type="NCBIfam" id="NF033516">
    <property type="entry name" value="transpos_IS3"/>
    <property type="match status" value="1"/>
</dbReference>
<dbReference type="OrthoDB" id="6321985at2"/>
<name>A0A346NNC8_9ALTE</name>
<feature type="domain" description="Integrase catalytic" evidence="2">
    <location>
        <begin position="213"/>
        <end position="376"/>
    </location>
</feature>
<sequence>MSKGKRYTHEFKVEAVKQITERGYSAADVAERLGISSNSLYNWQKQLDKKSEPKKSADDSVRIAQLESELKRVTEERDIPKKGRKVLCKPARVKYAFIRDHQREFSVAAISRVLKIHRSGFYAWLKQPLSAREIEDERLLKLIREFYIASGATYGSPWIRRDLLEAGESCSVHRVAKIMRRSGLRAQIGYQRRYIKNGKPSRIADNVLERAFAPASPNTAWVSDITYVRTYEGFLYLATVIDLFSRRVVGWSMDENIDKHLVINALLMAVYQRRPKQQVLVHSDQGSQYGSADYLAFMKENNLRPSMSRRGNCHDNAVAESFFATFKKRVTKKKIYATRDEARSEIFNFIEMFYNSKKRHSHTDDVSPAQFENAWFTKQITV</sequence>
<dbReference type="SUPFAM" id="SSF53098">
    <property type="entry name" value="Ribonuclease H-like"/>
    <property type="match status" value="1"/>
</dbReference>
<dbReference type="InterPro" id="IPR025948">
    <property type="entry name" value="HTH-like_dom"/>
</dbReference>
<dbReference type="GO" id="GO:0006313">
    <property type="term" value="P:DNA transposition"/>
    <property type="evidence" value="ECO:0007669"/>
    <property type="project" value="InterPro"/>
</dbReference>
<dbReference type="AlphaFoldDB" id="A0A346NNC8"/>
<dbReference type="Pfam" id="PF13333">
    <property type="entry name" value="rve_2"/>
    <property type="match status" value="1"/>
</dbReference>
<keyword evidence="4" id="KW-1185">Reference proteome</keyword>